<evidence type="ECO:0000259" key="6">
    <source>
        <dbReference type="Pfam" id="PF14833"/>
    </source>
</evidence>
<dbReference type="Pfam" id="PF03446">
    <property type="entry name" value="NAD_binding_2"/>
    <property type="match status" value="1"/>
</dbReference>
<feature type="active site" evidence="4">
    <location>
        <position position="176"/>
    </location>
</feature>
<dbReference type="InterPro" id="IPR015815">
    <property type="entry name" value="HIBADH-related"/>
</dbReference>
<dbReference type="EMBL" id="QEOP01000002">
    <property type="protein sequence ID" value="PVZ93903.1"/>
    <property type="molecule type" value="Genomic_DNA"/>
</dbReference>
<dbReference type="Gene3D" id="3.40.50.720">
    <property type="entry name" value="NAD(P)-binding Rossmann-like Domain"/>
    <property type="match status" value="1"/>
</dbReference>
<feature type="domain" description="6-phosphogluconate dehydrogenase NADP-binding" evidence="5">
    <location>
        <begin position="11"/>
        <end position="167"/>
    </location>
</feature>
<reference evidence="7 8" key="1">
    <citation type="submission" date="2018-05" db="EMBL/GenBank/DDBJ databases">
        <title>Amnibacterium sp. M8JJ-5, whole genome shotgun sequence.</title>
        <authorList>
            <person name="Tuo L."/>
        </authorList>
    </citation>
    <scope>NUCLEOTIDE SEQUENCE [LARGE SCALE GENOMIC DNA]</scope>
    <source>
        <strain evidence="7 8">M8JJ-5</strain>
    </source>
</reference>
<dbReference type="Gene3D" id="1.10.1040.10">
    <property type="entry name" value="N-(1-d-carboxylethyl)-l-norvaline Dehydrogenase, domain 2"/>
    <property type="match status" value="1"/>
</dbReference>
<accession>A0A2V1HMQ9</accession>
<name>A0A2V1HMQ9_9MICO</name>
<dbReference type="GO" id="GO:0050661">
    <property type="term" value="F:NADP binding"/>
    <property type="evidence" value="ECO:0007669"/>
    <property type="project" value="InterPro"/>
</dbReference>
<evidence type="ECO:0000259" key="5">
    <source>
        <dbReference type="Pfam" id="PF03446"/>
    </source>
</evidence>
<evidence type="ECO:0000256" key="1">
    <source>
        <dbReference type="ARBA" id="ARBA00009080"/>
    </source>
</evidence>
<sequence length="308" mass="31631">MSGETDVTDKRIGFIGLGNMGGRMTGSIVRTGHEVIGYDAKTDNIAAAGAVAADSVADLAARTDVVLLSLPDSKVVEAVVYGDTGLLASSRSGQVVVDLSTSSPESTRRIAEDFAARGVSYLDAGISGGAALAEKGQLTLMVGGDSDVLDSVRDVLDLFSRDVFYTGESGAGHTTKLLNNFLNAVALSATAEVMVAAKKAGLDLATVLEVFNKSSGVNFATLNRFPKIITGDYLKGGLTNTLMLKDVTLYADLLGRLGVASLNSAGPMASFGLARALGYADEISNTVVDAIGDISGGVRLHEAGESKS</sequence>
<evidence type="ECO:0000256" key="3">
    <source>
        <dbReference type="ARBA" id="ARBA00023027"/>
    </source>
</evidence>
<evidence type="ECO:0000256" key="4">
    <source>
        <dbReference type="PIRSR" id="PIRSR000103-1"/>
    </source>
</evidence>
<gene>
    <name evidence="7" type="ORF">DDQ50_09015</name>
</gene>
<keyword evidence="8" id="KW-1185">Reference proteome</keyword>
<dbReference type="PANTHER" id="PTHR43060:SF15">
    <property type="entry name" value="3-HYDROXYISOBUTYRATE DEHYDROGENASE-LIKE 1, MITOCHONDRIAL-RELATED"/>
    <property type="match status" value="1"/>
</dbReference>
<keyword evidence="3" id="KW-0520">NAD</keyword>
<dbReference type="PANTHER" id="PTHR43060">
    <property type="entry name" value="3-HYDROXYISOBUTYRATE DEHYDROGENASE-LIKE 1, MITOCHONDRIAL-RELATED"/>
    <property type="match status" value="1"/>
</dbReference>
<dbReference type="Pfam" id="PF14833">
    <property type="entry name" value="NAD_binding_11"/>
    <property type="match status" value="1"/>
</dbReference>
<evidence type="ECO:0000256" key="2">
    <source>
        <dbReference type="ARBA" id="ARBA00023002"/>
    </source>
</evidence>
<comment type="similarity">
    <text evidence="1">Belongs to the HIBADH-related family.</text>
</comment>
<dbReference type="InterPro" id="IPR008927">
    <property type="entry name" value="6-PGluconate_DH-like_C_sf"/>
</dbReference>
<dbReference type="OrthoDB" id="3185659at2"/>
<dbReference type="InterPro" id="IPR006115">
    <property type="entry name" value="6PGDH_NADP-bd"/>
</dbReference>
<dbReference type="AlphaFoldDB" id="A0A2V1HMQ9"/>
<feature type="domain" description="3-hydroxyisobutyrate dehydrogenase-like NAD-binding" evidence="6">
    <location>
        <begin position="170"/>
        <end position="281"/>
    </location>
</feature>
<dbReference type="GO" id="GO:0016491">
    <property type="term" value="F:oxidoreductase activity"/>
    <property type="evidence" value="ECO:0007669"/>
    <property type="project" value="UniProtKB-KW"/>
</dbReference>
<organism evidence="7 8">
    <name type="scientific">Amnibacterium flavum</name>
    <dbReference type="NCBI Taxonomy" id="2173173"/>
    <lineage>
        <taxon>Bacteria</taxon>
        <taxon>Bacillati</taxon>
        <taxon>Actinomycetota</taxon>
        <taxon>Actinomycetes</taxon>
        <taxon>Micrococcales</taxon>
        <taxon>Microbacteriaceae</taxon>
        <taxon>Amnibacterium</taxon>
    </lineage>
</organism>
<protein>
    <submittedName>
        <fullName evidence="7">3-hydroxyisobutyrate dehydrogenase</fullName>
    </submittedName>
</protein>
<dbReference type="InterPro" id="IPR036291">
    <property type="entry name" value="NAD(P)-bd_dom_sf"/>
</dbReference>
<dbReference type="SUPFAM" id="SSF51735">
    <property type="entry name" value="NAD(P)-binding Rossmann-fold domains"/>
    <property type="match status" value="1"/>
</dbReference>
<evidence type="ECO:0000313" key="8">
    <source>
        <dbReference type="Proteomes" id="UP000244893"/>
    </source>
</evidence>
<proteinExistence type="inferred from homology"/>
<evidence type="ECO:0000313" key="7">
    <source>
        <dbReference type="EMBL" id="PVZ93903.1"/>
    </source>
</evidence>
<dbReference type="Proteomes" id="UP000244893">
    <property type="component" value="Unassembled WGS sequence"/>
</dbReference>
<dbReference type="PIRSF" id="PIRSF000103">
    <property type="entry name" value="HIBADH"/>
    <property type="match status" value="1"/>
</dbReference>
<dbReference type="InterPro" id="IPR013328">
    <property type="entry name" value="6PGD_dom2"/>
</dbReference>
<dbReference type="SUPFAM" id="SSF48179">
    <property type="entry name" value="6-phosphogluconate dehydrogenase C-terminal domain-like"/>
    <property type="match status" value="1"/>
</dbReference>
<comment type="caution">
    <text evidence="7">The sequence shown here is derived from an EMBL/GenBank/DDBJ whole genome shotgun (WGS) entry which is preliminary data.</text>
</comment>
<dbReference type="InterPro" id="IPR029154">
    <property type="entry name" value="HIBADH-like_NADP-bd"/>
</dbReference>
<keyword evidence="2" id="KW-0560">Oxidoreductase</keyword>
<dbReference type="GO" id="GO:0051287">
    <property type="term" value="F:NAD binding"/>
    <property type="evidence" value="ECO:0007669"/>
    <property type="project" value="InterPro"/>
</dbReference>